<dbReference type="EMBL" id="AP022213">
    <property type="protein sequence ID" value="BBT14704.1"/>
    <property type="molecule type" value="Genomic_DNA"/>
</dbReference>
<dbReference type="InterPro" id="IPR010982">
    <property type="entry name" value="Lambda_DNA-bd_dom_sf"/>
</dbReference>
<evidence type="ECO:0000313" key="2">
    <source>
        <dbReference type="EMBL" id="BBT14704.1"/>
    </source>
</evidence>
<dbReference type="Gene3D" id="1.10.260.40">
    <property type="entry name" value="lambda repressor-like DNA-binding domains"/>
    <property type="match status" value="1"/>
</dbReference>
<dbReference type="AlphaFoldDB" id="A0A6S5RNF8"/>
<name>A0A6S5RNF8_9GAMM</name>
<sequence>MIEDRLRFLVRHLGAARLAGVTAIERRRWQTVATNYAVKARVEDLEALIQAFPQYELWLWRGQADPENGQLAPDTENMPGTQAPPVSPDPQNLVYDENTYFRNAMAEGVTDRVLHLLNLTSLKDLAEVNSKEYVRWQSIKRGNARLRADDLEKLSRFYPQFRWWLLTGEVLPEAGQTRPVDVPPPDA</sequence>
<feature type="region of interest" description="Disordered" evidence="1">
    <location>
        <begin position="68"/>
        <end position="89"/>
    </location>
</feature>
<evidence type="ECO:0008006" key="4">
    <source>
        <dbReference type="Google" id="ProtNLM"/>
    </source>
</evidence>
<dbReference type="Proteomes" id="UP000515591">
    <property type="component" value="Chromosome"/>
</dbReference>
<proteinExistence type="predicted"/>
<dbReference type="GO" id="GO:0003677">
    <property type="term" value="F:DNA binding"/>
    <property type="evidence" value="ECO:0007669"/>
    <property type="project" value="InterPro"/>
</dbReference>
<dbReference type="RefSeq" id="WP_232104247.1">
    <property type="nucleotide sequence ID" value="NZ_AP022213.1"/>
</dbReference>
<reference evidence="2 3" key="1">
    <citation type="submission" date="2019-12" db="EMBL/GenBank/DDBJ databases">
        <title>complete genome sequences of Pseudomonas otitidis str. WP8-S17-CRE-03 isolated from wastewater treatment plant effluent.</title>
        <authorList>
            <person name="Sekizuka T."/>
            <person name="Itokawa K."/>
            <person name="Yatsu K."/>
            <person name="Inamine Y."/>
            <person name="Kuroda M."/>
        </authorList>
    </citation>
    <scope>NUCLEOTIDE SEQUENCE [LARGE SCALE GENOMIC DNA]</scope>
    <source>
        <strain evidence="2 3">WP8-S17-CRE-03</strain>
    </source>
</reference>
<organism evidence="2 3">
    <name type="scientific">Metapseudomonas otitidis</name>
    <dbReference type="NCBI Taxonomy" id="319939"/>
    <lineage>
        <taxon>Bacteria</taxon>
        <taxon>Pseudomonadati</taxon>
        <taxon>Pseudomonadota</taxon>
        <taxon>Gammaproteobacteria</taxon>
        <taxon>Pseudomonadales</taxon>
        <taxon>Pseudomonadaceae</taxon>
        <taxon>Metapseudomonas</taxon>
    </lineage>
</organism>
<accession>A0A6S5RNF8</accession>
<evidence type="ECO:0000256" key="1">
    <source>
        <dbReference type="SAM" id="MobiDB-lite"/>
    </source>
</evidence>
<gene>
    <name evidence="2" type="ORF">WP8S17C03_07530</name>
</gene>
<protein>
    <recommendedName>
        <fullName evidence="4">DNA-binding protein</fullName>
    </recommendedName>
</protein>
<evidence type="ECO:0000313" key="3">
    <source>
        <dbReference type="Proteomes" id="UP000515591"/>
    </source>
</evidence>